<dbReference type="PROSITE" id="PS51257">
    <property type="entry name" value="PROKAR_LIPOPROTEIN"/>
    <property type="match status" value="1"/>
</dbReference>
<dbReference type="NCBIfam" id="NF037995">
    <property type="entry name" value="TRAP_S1"/>
    <property type="match status" value="1"/>
</dbReference>
<dbReference type="GO" id="GO:0055085">
    <property type="term" value="P:transmembrane transport"/>
    <property type="evidence" value="ECO:0007669"/>
    <property type="project" value="InterPro"/>
</dbReference>
<dbReference type="OrthoDB" id="9815946at2"/>
<comment type="similarity">
    <text evidence="1">Belongs to the bacterial solute-binding protein 7 family.</text>
</comment>
<dbReference type="InterPro" id="IPR038404">
    <property type="entry name" value="TRAP_DctP_sf"/>
</dbReference>
<dbReference type="Proteomes" id="UP000282515">
    <property type="component" value="Unassembled WGS sequence"/>
</dbReference>
<name>A0A3L8PNX1_9ACTN</name>
<keyword evidence="6" id="KW-1185">Reference proteome</keyword>
<dbReference type="RefSeq" id="WP_121792526.1">
    <property type="nucleotide sequence ID" value="NZ_RDBF01000001.1"/>
</dbReference>
<evidence type="ECO:0000256" key="4">
    <source>
        <dbReference type="SAM" id="SignalP"/>
    </source>
</evidence>
<dbReference type="PANTHER" id="PTHR33376:SF7">
    <property type="entry name" value="C4-DICARBOXYLATE-BINDING PROTEIN DCTB"/>
    <property type="match status" value="1"/>
</dbReference>
<proteinExistence type="inferred from homology"/>
<dbReference type="Pfam" id="PF03480">
    <property type="entry name" value="DctP"/>
    <property type="match status" value="1"/>
</dbReference>
<evidence type="ECO:0000313" key="5">
    <source>
        <dbReference type="EMBL" id="RLV57117.1"/>
    </source>
</evidence>
<feature type="signal peptide" evidence="4">
    <location>
        <begin position="1"/>
        <end position="21"/>
    </location>
</feature>
<keyword evidence="2" id="KW-0813">Transport</keyword>
<dbReference type="InterPro" id="IPR018389">
    <property type="entry name" value="DctP_fam"/>
</dbReference>
<accession>A0A3L8PNX1</accession>
<feature type="chain" id="PRO_5018160058" evidence="4">
    <location>
        <begin position="22"/>
        <end position="361"/>
    </location>
</feature>
<evidence type="ECO:0000256" key="2">
    <source>
        <dbReference type="ARBA" id="ARBA00022448"/>
    </source>
</evidence>
<keyword evidence="3 4" id="KW-0732">Signal</keyword>
<dbReference type="PANTHER" id="PTHR33376">
    <property type="match status" value="1"/>
</dbReference>
<reference evidence="5 6" key="1">
    <citation type="submission" date="2018-10" db="EMBL/GenBank/DDBJ databases">
        <title>Aeromicrobium sp. 9W16Y-2 whole genome shotgun sequence.</title>
        <authorList>
            <person name="Li F."/>
        </authorList>
    </citation>
    <scope>NUCLEOTIDE SEQUENCE [LARGE SCALE GENOMIC DNA]</scope>
    <source>
        <strain evidence="5 6">9W16Y-2</strain>
    </source>
</reference>
<sequence>MHLTRAGAALGAVAVMTASLAACGAGSGESEYVLHYSTYSNATSDQSKTVQRWAEDVERLTDGEVTVRFHYSESLVGADESVAATLDGRVDLAQVGSLYAASDLSMYTASELPFESTNPEAHLRTLSRLYEENGTFREDFDRQGVRLLFALPIGNAVLGYTSPVQSIDDIKGTSVRAGGLLSQVMVAAGVNPVAMTATDVYESMERGIVDGYTSLGMSNLPTFGLSTSTPHLVDPGVGAYGSSIVVMNEDLFQDMPEEYQAALLEAAENAIGYGLEELDELGMLACEQLLEAGTQFSALPEAEVEALRERAGIAEDWVERYEERDYDAQSVLEDYREILAEEHADSDYVDALPRCMQEAQR</sequence>
<protein>
    <submittedName>
        <fullName evidence="5">ABC transporter substrate-binding protein</fullName>
    </submittedName>
</protein>
<gene>
    <name evidence="5" type="ORF">D9V41_00175</name>
</gene>
<dbReference type="EMBL" id="RDBF01000001">
    <property type="protein sequence ID" value="RLV57117.1"/>
    <property type="molecule type" value="Genomic_DNA"/>
</dbReference>
<dbReference type="AlphaFoldDB" id="A0A3L8PNX1"/>
<dbReference type="Gene3D" id="3.40.190.170">
    <property type="entry name" value="Bacterial extracellular solute-binding protein, family 7"/>
    <property type="match status" value="1"/>
</dbReference>
<evidence type="ECO:0000256" key="1">
    <source>
        <dbReference type="ARBA" id="ARBA00009023"/>
    </source>
</evidence>
<evidence type="ECO:0000256" key="3">
    <source>
        <dbReference type="ARBA" id="ARBA00022729"/>
    </source>
</evidence>
<organism evidence="5 6">
    <name type="scientific">Aeromicrobium phragmitis</name>
    <dbReference type="NCBI Taxonomy" id="2478914"/>
    <lineage>
        <taxon>Bacteria</taxon>
        <taxon>Bacillati</taxon>
        <taxon>Actinomycetota</taxon>
        <taxon>Actinomycetes</taxon>
        <taxon>Propionibacteriales</taxon>
        <taxon>Nocardioidaceae</taxon>
        <taxon>Aeromicrobium</taxon>
    </lineage>
</organism>
<comment type="caution">
    <text evidence="5">The sequence shown here is derived from an EMBL/GenBank/DDBJ whole genome shotgun (WGS) entry which is preliminary data.</text>
</comment>
<evidence type="ECO:0000313" key="6">
    <source>
        <dbReference type="Proteomes" id="UP000282515"/>
    </source>
</evidence>